<reference evidence="8 9" key="1">
    <citation type="submission" date="2020-12" db="EMBL/GenBank/DDBJ databases">
        <authorList>
            <person name="Zhou J."/>
        </authorList>
    </citation>
    <scope>NUCLEOTIDE SEQUENCE [LARGE SCALE GENOMIC DNA]</scope>
    <source>
        <strain evidence="8 9">CCUG 61299</strain>
    </source>
</reference>
<keyword evidence="3" id="KW-0997">Cell inner membrane</keyword>
<dbReference type="EMBL" id="CP066802">
    <property type="protein sequence ID" value="QQM68156.1"/>
    <property type="molecule type" value="Genomic_DNA"/>
</dbReference>
<evidence type="ECO:0000313" key="8">
    <source>
        <dbReference type="EMBL" id="QQM68156.1"/>
    </source>
</evidence>
<dbReference type="GO" id="GO:0005886">
    <property type="term" value="C:plasma membrane"/>
    <property type="evidence" value="ECO:0007669"/>
    <property type="project" value="UniProtKB-SubCell"/>
</dbReference>
<organism evidence="8 9">
    <name type="scientific">Actinomyces weissii</name>
    <dbReference type="NCBI Taxonomy" id="675090"/>
    <lineage>
        <taxon>Bacteria</taxon>
        <taxon>Bacillati</taxon>
        <taxon>Actinomycetota</taxon>
        <taxon>Actinomycetes</taxon>
        <taxon>Actinomycetales</taxon>
        <taxon>Actinomycetaceae</taxon>
        <taxon>Actinomyces</taxon>
    </lineage>
</organism>
<keyword evidence="5" id="KW-0472">Membrane</keyword>
<dbReference type="GO" id="GO:0009247">
    <property type="term" value="P:glycolipid biosynthetic process"/>
    <property type="evidence" value="ECO:0007669"/>
    <property type="project" value="UniProtKB-ARBA"/>
</dbReference>
<evidence type="ECO:0000256" key="3">
    <source>
        <dbReference type="ARBA" id="ARBA00022519"/>
    </source>
</evidence>
<sequence length="349" mass="38540">MRRPGVQDAYRLAWRHLGRLPAPVGRGLFNLGADAAWALHRLRGGEPGVGQLERNLARIMPPQSDGALRRASRAAMRSYLRYFYEAFTLASLKPEQLRHRLRAELDPHLRQDLRRGSVVVALTHTGNWDLTAAWAVQELAPVLTVAEKLEPADLFAQFLAFRQSLGVRIIGQQHGQRVFDQLVHELQQARSRGEHLVVPLLADRDLSSAGVEVELCGHPARCAAGPAALAQRLDLPLYTGTMHYERLTGERRRRAGSPWGVVLTVRGVPAPAGLRGREQVAAHTRAWARVVSPLLAAHPLDWHMLQAVFTADLDQQRLARRHAQEQAAPGNRYPGPVSGAAGPRQEGAV</sequence>
<gene>
    <name evidence="8" type="ORF">JG540_04850</name>
</gene>
<feature type="region of interest" description="Disordered" evidence="7">
    <location>
        <begin position="320"/>
        <end position="349"/>
    </location>
</feature>
<dbReference type="Pfam" id="PF03279">
    <property type="entry name" value="Lip_A_acyltrans"/>
    <property type="match status" value="1"/>
</dbReference>
<dbReference type="PANTHER" id="PTHR30606:SF10">
    <property type="entry name" value="PHOSPHATIDYLINOSITOL MANNOSIDE ACYLTRANSFERASE"/>
    <property type="match status" value="1"/>
</dbReference>
<evidence type="ECO:0000256" key="4">
    <source>
        <dbReference type="ARBA" id="ARBA00022679"/>
    </source>
</evidence>
<name>A0A7T7MB03_9ACTO</name>
<dbReference type="InterPro" id="IPR004960">
    <property type="entry name" value="LipA_acyltrans"/>
</dbReference>
<keyword evidence="2" id="KW-1003">Cell membrane</keyword>
<keyword evidence="4 8" id="KW-0808">Transferase</keyword>
<dbReference type="GO" id="GO:0016746">
    <property type="term" value="F:acyltransferase activity"/>
    <property type="evidence" value="ECO:0007669"/>
    <property type="project" value="UniProtKB-KW"/>
</dbReference>
<keyword evidence="6 8" id="KW-0012">Acyltransferase</keyword>
<dbReference type="RefSeq" id="WP_200277699.1">
    <property type="nucleotide sequence ID" value="NZ_CP066802.1"/>
</dbReference>
<accession>A0A7T7MB03</accession>
<evidence type="ECO:0000256" key="1">
    <source>
        <dbReference type="ARBA" id="ARBA00004533"/>
    </source>
</evidence>
<dbReference type="NCBIfam" id="NF005919">
    <property type="entry name" value="PRK07920.1"/>
    <property type="match status" value="1"/>
</dbReference>
<proteinExistence type="predicted"/>
<dbReference type="PANTHER" id="PTHR30606">
    <property type="entry name" value="LIPID A BIOSYNTHESIS LAUROYL ACYLTRANSFERASE"/>
    <property type="match status" value="1"/>
</dbReference>
<comment type="subcellular location">
    <subcellularLocation>
        <location evidence="1">Cell inner membrane</location>
    </subcellularLocation>
</comment>
<keyword evidence="9" id="KW-1185">Reference proteome</keyword>
<evidence type="ECO:0000256" key="5">
    <source>
        <dbReference type="ARBA" id="ARBA00023136"/>
    </source>
</evidence>
<evidence type="ECO:0000256" key="6">
    <source>
        <dbReference type="ARBA" id="ARBA00023315"/>
    </source>
</evidence>
<protein>
    <submittedName>
        <fullName evidence="8">Phosphatidylinositol mannoside acyltransferase</fullName>
    </submittedName>
</protein>
<evidence type="ECO:0000256" key="2">
    <source>
        <dbReference type="ARBA" id="ARBA00022475"/>
    </source>
</evidence>
<evidence type="ECO:0000256" key="7">
    <source>
        <dbReference type="SAM" id="MobiDB-lite"/>
    </source>
</evidence>
<dbReference type="KEGG" id="awe:JG540_04850"/>
<dbReference type="AlphaFoldDB" id="A0A7T7MB03"/>
<evidence type="ECO:0000313" key="9">
    <source>
        <dbReference type="Proteomes" id="UP000595895"/>
    </source>
</evidence>
<dbReference type="Proteomes" id="UP000595895">
    <property type="component" value="Chromosome"/>
</dbReference>